<gene>
    <name evidence="1" type="ORF">BpHYR1_052421</name>
</gene>
<proteinExistence type="predicted"/>
<organism evidence="1 2">
    <name type="scientific">Brachionus plicatilis</name>
    <name type="common">Marine rotifer</name>
    <name type="synonym">Brachionus muelleri</name>
    <dbReference type="NCBI Taxonomy" id="10195"/>
    <lineage>
        <taxon>Eukaryota</taxon>
        <taxon>Metazoa</taxon>
        <taxon>Spiralia</taxon>
        <taxon>Gnathifera</taxon>
        <taxon>Rotifera</taxon>
        <taxon>Eurotatoria</taxon>
        <taxon>Monogononta</taxon>
        <taxon>Pseudotrocha</taxon>
        <taxon>Ploima</taxon>
        <taxon>Brachionidae</taxon>
        <taxon>Brachionus</taxon>
    </lineage>
</organism>
<dbReference type="Proteomes" id="UP000276133">
    <property type="component" value="Unassembled WGS sequence"/>
</dbReference>
<sequence length="65" mass="7980">MTLTNYPMEFLCKKVELTMHLYKTLILLKTIIKLNKEMKNFMKFFLNFESQLCANVMRLFFYKEN</sequence>
<evidence type="ECO:0000313" key="1">
    <source>
        <dbReference type="EMBL" id="RNA12952.1"/>
    </source>
</evidence>
<protein>
    <submittedName>
        <fullName evidence="1">Uncharacterized protein</fullName>
    </submittedName>
</protein>
<dbReference type="EMBL" id="REGN01005550">
    <property type="protein sequence ID" value="RNA12952.1"/>
    <property type="molecule type" value="Genomic_DNA"/>
</dbReference>
<accession>A0A3M7QNN9</accession>
<comment type="caution">
    <text evidence="1">The sequence shown here is derived from an EMBL/GenBank/DDBJ whole genome shotgun (WGS) entry which is preliminary data.</text>
</comment>
<reference evidence="1 2" key="1">
    <citation type="journal article" date="2018" name="Sci. Rep.">
        <title>Genomic signatures of local adaptation to the degree of environmental predictability in rotifers.</title>
        <authorList>
            <person name="Franch-Gras L."/>
            <person name="Hahn C."/>
            <person name="Garcia-Roger E.M."/>
            <person name="Carmona M.J."/>
            <person name="Serra M."/>
            <person name="Gomez A."/>
        </authorList>
    </citation>
    <scope>NUCLEOTIDE SEQUENCE [LARGE SCALE GENOMIC DNA]</scope>
    <source>
        <strain evidence="1">HYR1</strain>
    </source>
</reference>
<evidence type="ECO:0000313" key="2">
    <source>
        <dbReference type="Proteomes" id="UP000276133"/>
    </source>
</evidence>
<name>A0A3M7QNN9_BRAPC</name>
<keyword evidence="2" id="KW-1185">Reference proteome</keyword>
<dbReference type="AlphaFoldDB" id="A0A3M7QNN9"/>